<keyword evidence="2" id="KW-1185">Reference proteome</keyword>
<accession>A0A4C1UL73</accession>
<dbReference type="EMBL" id="BGZK01000183">
    <property type="protein sequence ID" value="GBP26712.1"/>
    <property type="molecule type" value="Genomic_DNA"/>
</dbReference>
<gene>
    <name evidence="1" type="ORF">EVAR_23483_1</name>
</gene>
<name>A0A4C1UL73_EUMVA</name>
<protein>
    <submittedName>
        <fullName evidence="1">Uncharacterized protein</fullName>
    </submittedName>
</protein>
<evidence type="ECO:0000313" key="1">
    <source>
        <dbReference type="EMBL" id="GBP26712.1"/>
    </source>
</evidence>
<organism evidence="1 2">
    <name type="scientific">Eumeta variegata</name>
    <name type="common">Bagworm moth</name>
    <name type="synonym">Eumeta japonica</name>
    <dbReference type="NCBI Taxonomy" id="151549"/>
    <lineage>
        <taxon>Eukaryota</taxon>
        <taxon>Metazoa</taxon>
        <taxon>Ecdysozoa</taxon>
        <taxon>Arthropoda</taxon>
        <taxon>Hexapoda</taxon>
        <taxon>Insecta</taxon>
        <taxon>Pterygota</taxon>
        <taxon>Neoptera</taxon>
        <taxon>Endopterygota</taxon>
        <taxon>Lepidoptera</taxon>
        <taxon>Glossata</taxon>
        <taxon>Ditrysia</taxon>
        <taxon>Tineoidea</taxon>
        <taxon>Psychidae</taxon>
        <taxon>Oiketicinae</taxon>
        <taxon>Eumeta</taxon>
    </lineage>
</organism>
<sequence length="190" mass="21400">MVTATHGYSQSDRGRHRVHDLSGWNTIFYVEENRSAGAASKDRLKEEIVLSDQRLGNHLRGVLELRIHNNARNSAAVKTQSISVRNSIKICLAIVARLKDKHPNKRLHKDCRIYYVNKFDRVTDPSARHNGPLLAGTGYDRRVVDEVRNRGLKTPSELGSNASNARRALINGYAVLELLTRFDACFISIP</sequence>
<comment type="caution">
    <text evidence="1">The sequence shown here is derived from an EMBL/GenBank/DDBJ whole genome shotgun (WGS) entry which is preliminary data.</text>
</comment>
<dbReference type="AlphaFoldDB" id="A0A4C1UL73"/>
<reference evidence="1 2" key="1">
    <citation type="journal article" date="2019" name="Commun. Biol.">
        <title>The bagworm genome reveals a unique fibroin gene that provides high tensile strength.</title>
        <authorList>
            <person name="Kono N."/>
            <person name="Nakamura H."/>
            <person name="Ohtoshi R."/>
            <person name="Tomita M."/>
            <person name="Numata K."/>
            <person name="Arakawa K."/>
        </authorList>
    </citation>
    <scope>NUCLEOTIDE SEQUENCE [LARGE SCALE GENOMIC DNA]</scope>
</reference>
<proteinExistence type="predicted"/>
<evidence type="ECO:0000313" key="2">
    <source>
        <dbReference type="Proteomes" id="UP000299102"/>
    </source>
</evidence>
<dbReference type="Proteomes" id="UP000299102">
    <property type="component" value="Unassembled WGS sequence"/>
</dbReference>